<keyword evidence="2 7" id="KW-0812">Transmembrane</keyword>
<feature type="transmembrane region" description="Helical" evidence="7">
    <location>
        <begin position="191"/>
        <end position="210"/>
    </location>
</feature>
<name>A0A6N7QVV9_9GAMM</name>
<dbReference type="InterPro" id="IPR016476">
    <property type="entry name" value="SH3_dom_pro"/>
</dbReference>
<keyword evidence="6" id="KW-0175">Coiled coil</keyword>
<gene>
    <name evidence="10" type="ORF">GH984_07020</name>
</gene>
<dbReference type="NCBIfam" id="TIGR04211">
    <property type="entry name" value="SH3_and_anchor"/>
    <property type="match status" value="1"/>
</dbReference>
<evidence type="ECO:0000313" key="10">
    <source>
        <dbReference type="EMBL" id="MRH78457.1"/>
    </source>
</evidence>
<keyword evidence="3 8" id="KW-0732">Signal</keyword>
<organism evidence="10 11">
    <name type="scientific">Spiribacter salilacus</name>
    <dbReference type="NCBI Taxonomy" id="2664894"/>
    <lineage>
        <taxon>Bacteria</taxon>
        <taxon>Pseudomonadati</taxon>
        <taxon>Pseudomonadota</taxon>
        <taxon>Gammaproteobacteria</taxon>
        <taxon>Chromatiales</taxon>
        <taxon>Ectothiorhodospiraceae</taxon>
        <taxon>Spiribacter</taxon>
    </lineage>
</organism>
<dbReference type="EMBL" id="WJPP01000003">
    <property type="protein sequence ID" value="MRH78457.1"/>
    <property type="molecule type" value="Genomic_DNA"/>
</dbReference>
<evidence type="ECO:0000256" key="4">
    <source>
        <dbReference type="ARBA" id="ARBA00022989"/>
    </source>
</evidence>
<evidence type="ECO:0000259" key="9">
    <source>
        <dbReference type="PROSITE" id="PS51781"/>
    </source>
</evidence>
<dbReference type="InterPro" id="IPR003646">
    <property type="entry name" value="SH3-like_bac-type"/>
</dbReference>
<feature type="chain" id="PRO_5026794854" evidence="8">
    <location>
        <begin position="28"/>
        <end position="223"/>
    </location>
</feature>
<feature type="signal peptide" evidence="8">
    <location>
        <begin position="1"/>
        <end position="27"/>
    </location>
</feature>
<keyword evidence="11" id="KW-1185">Reference proteome</keyword>
<evidence type="ECO:0000256" key="3">
    <source>
        <dbReference type="ARBA" id="ARBA00022729"/>
    </source>
</evidence>
<accession>A0A6N7QVV9</accession>
<sequence>MPKMAPVLVLSLAIGLGAAAGFGTAQAQTAAYVTDNLEITLRSGQGNDYRILRMLSAGTELQVLERGSEWTRVQAGNQQGWVRSAYLQEQPAAVTRLERASERLATVSEQNQSLMATVEELESTVEALTEHARGLEQDNHRMQLRLQEATEGLQLADENQALRKDLIDLEREAQDLRQEVVRMADRSRQDWFIAGAAVIAAGMLIGILMTRIRWRRRSSWSDL</sequence>
<evidence type="ECO:0000256" key="1">
    <source>
        <dbReference type="ARBA" id="ARBA00004167"/>
    </source>
</evidence>
<keyword evidence="4 7" id="KW-1133">Transmembrane helix</keyword>
<dbReference type="InterPro" id="IPR036028">
    <property type="entry name" value="SH3-like_dom_sf"/>
</dbReference>
<reference evidence="10 11" key="1">
    <citation type="submission" date="2019-11" db="EMBL/GenBank/DDBJ databases">
        <authorList>
            <person name="Zhang X.Y."/>
        </authorList>
    </citation>
    <scope>NUCLEOTIDE SEQUENCE [LARGE SCALE GENOMIC DNA]</scope>
    <source>
        <strain evidence="10 11">C176</strain>
    </source>
</reference>
<dbReference type="Pfam" id="PF08239">
    <property type="entry name" value="SH3_3"/>
    <property type="match status" value="1"/>
</dbReference>
<dbReference type="Gene3D" id="2.30.30.40">
    <property type="entry name" value="SH3 Domains"/>
    <property type="match status" value="1"/>
</dbReference>
<evidence type="ECO:0000256" key="5">
    <source>
        <dbReference type="ARBA" id="ARBA00023136"/>
    </source>
</evidence>
<protein>
    <submittedName>
        <fullName evidence="10">TIGR04211 family SH3 domain-containing protein</fullName>
    </submittedName>
</protein>
<evidence type="ECO:0000256" key="7">
    <source>
        <dbReference type="SAM" id="Phobius"/>
    </source>
</evidence>
<dbReference type="RefSeq" id="WP_153719492.1">
    <property type="nucleotide sequence ID" value="NZ_WJPP01000003.1"/>
</dbReference>
<evidence type="ECO:0000313" key="11">
    <source>
        <dbReference type="Proteomes" id="UP000433788"/>
    </source>
</evidence>
<dbReference type="GO" id="GO:0016020">
    <property type="term" value="C:membrane"/>
    <property type="evidence" value="ECO:0007669"/>
    <property type="project" value="UniProtKB-SubCell"/>
</dbReference>
<dbReference type="SUPFAM" id="SSF50044">
    <property type="entry name" value="SH3-domain"/>
    <property type="match status" value="1"/>
</dbReference>
<dbReference type="Proteomes" id="UP000433788">
    <property type="component" value="Unassembled WGS sequence"/>
</dbReference>
<dbReference type="PROSITE" id="PS51781">
    <property type="entry name" value="SH3B"/>
    <property type="match status" value="1"/>
</dbReference>
<evidence type="ECO:0000256" key="2">
    <source>
        <dbReference type="ARBA" id="ARBA00022692"/>
    </source>
</evidence>
<keyword evidence="5 7" id="KW-0472">Membrane</keyword>
<evidence type="ECO:0000256" key="6">
    <source>
        <dbReference type="SAM" id="Coils"/>
    </source>
</evidence>
<feature type="domain" description="SH3b" evidence="9">
    <location>
        <begin position="28"/>
        <end position="91"/>
    </location>
</feature>
<comment type="caution">
    <text evidence="10">The sequence shown here is derived from an EMBL/GenBank/DDBJ whole genome shotgun (WGS) entry which is preliminary data.</text>
</comment>
<dbReference type="AlphaFoldDB" id="A0A6N7QVV9"/>
<proteinExistence type="predicted"/>
<feature type="coiled-coil region" evidence="6">
    <location>
        <begin position="97"/>
        <end position="186"/>
    </location>
</feature>
<comment type="subcellular location">
    <subcellularLocation>
        <location evidence="1">Membrane</location>
        <topology evidence="1">Single-pass membrane protein</topology>
    </subcellularLocation>
</comment>
<dbReference type="SMART" id="SM00287">
    <property type="entry name" value="SH3b"/>
    <property type="match status" value="1"/>
</dbReference>
<evidence type="ECO:0000256" key="8">
    <source>
        <dbReference type="SAM" id="SignalP"/>
    </source>
</evidence>